<dbReference type="Proteomes" id="UP001599756">
    <property type="component" value="Unassembled WGS sequence"/>
</dbReference>
<dbReference type="RefSeq" id="WP_381807857.1">
    <property type="nucleotide sequence ID" value="NZ_JBHYTS010000070.1"/>
</dbReference>
<feature type="region of interest" description="Disordered" evidence="1">
    <location>
        <begin position="76"/>
        <end position="113"/>
    </location>
</feature>
<gene>
    <name evidence="2" type="ORF">ACFW88_30830</name>
</gene>
<evidence type="ECO:0000256" key="1">
    <source>
        <dbReference type="SAM" id="MobiDB-lite"/>
    </source>
</evidence>
<sequence>MGITAGHGPSRRTVALTVTAALTLGGFALGVTRGATGSTAAATTVPGTVVVEENAHGKVLTADASVRDKRALVDAVHEQRREKERQSGTPTPTPTPTATGGGGGHGDQTGFPVRDQWLDSAKTRKAAVPGGQGTLSAAGASYVKVPFMEYYAIFTDTSSDVSWLGERPFDADSIEHTDTWDVGSVGAPFWVVGAPQGATVKSTGSNAQASWTTTVKDNWYSEHAYDQVAFYPPNQDDYSNVFRISHSVTGTFQFGSSFYTVTTRARAYS</sequence>
<feature type="compositionally biased region" description="Basic and acidic residues" evidence="1">
    <location>
        <begin position="76"/>
        <end position="86"/>
    </location>
</feature>
<organism evidence="2 3">
    <name type="scientific">Streptomyces anandii</name>
    <dbReference type="NCBI Taxonomy" id="285454"/>
    <lineage>
        <taxon>Bacteria</taxon>
        <taxon>Bacillati</taxon>
        <taxon>Actinomycetota</taxon>
        <taxon>Actinomycetes</taxon>
        <taxon>Kitasatosporales</taxon>
        <taxon>Streptomycetaceae</taxon>
        <taxon>Streptomyces</taxon>
    </lineage>
</organism>
<protein>
    <submittedName>
        <fullName evidence="2">Uncharacterized protein</fullName>
    </submittedName>
</protein>
<evidence type="ECO:0000313" key="3">
    <source>
        <dbReference type="Proteomes" id="UP001599756"/>
    </source>
</evidence>
<accession>A0ABW6HEU4</accession>
<proteinExistence type="predicted"/>
<dbReference type="EMBL" id="JBHYTS010000070">
    <property type="protein sequence ID" value="MFE1754886.1"/>
    <property type="molecule type" value="Genomic_DNA"/>
</dbReference>
<evidence type="ECO:0000313" key="2">
    <source>
        <dbReference type="EMBL" id="MFE1754886.1"/>
    </source>
</evidence>
<reference evidence="2 3" key="1">
    <citation type="submission" date="2024-09" db="EMBL/GenBank/DDBJ databases">
        <title>The Natural Products Discovery Center: Release of the First 8490 Sequenced Strains for Exploring Actinobacteria Biosynthetic Diversity.</title>
        <authorList>
            <person name="Kalkreuter E."/>
            <person name="Kautsar S.A."/>
            <person name="Yang D."/>
            <person name="Bader C.D."/>
            <person name="Teijaro C.N."/>
            <person name="Fluegel L."/>
            <person name="Davis C.M."/>
            <person name="Simpson J.R."/>
            <person name="Lauterbach L."/>
            <person name="Steele A.D."/>
            <person name="Gui C."/>
            <person name="Meng S."/>
            <person name="Li G."/>
            <person name="Viehrig K."/>
            <person name="Ye F."/>
            <person name="Su P."/>
            <person name="Kiefer A.F."/>
            <person name="Nichols A."/>
            <person name="Cepeda A.J."/>
            <person name="Yan W."/>
            <person name="Fan B."/>
            <person name="Jiang Y."/>
            <person name="Adhikari A."/>
            <person name="Zheng C.-J."/>
            <person name="Schuster L."/>
            <person name="Cowan T.M."/>
            <person name="Smanski M.J."/>
            <person name="Chevrette M.G."/>
            <person name="De Carvalho L.P.S."/>
            <person name="Shen B."/>
        </authorList>
    </citation>
    <scope>NUCLEOTIDE SEQUENCE [LARGE SCALE GENOMIC DNA]</scope>
    <source>
        <strain evidence="2 3">NPDC059500</strain>
    </source>
</reference>
<name>A0ABW6HEU4_9ACTN</name>
<keyword evidence="3" id="KW-1185">Reference proteome</keyword>
<comment type="caution">
    <text evidence="2">The sequence shown here is derived from an EMBL/GenBank/DDBJ whole genome shotgun (WGS) entry which is preliminary data.</text>
</comment>